<organism evidence="2 3">
    <name type="scientific">Hermetia illucens</name>
    <name type="common">Black soldier fly</name>
    <dbReference type="NCBI Taxonomy" id="343691"/>
    <lineage>
        <taxon>Eukaryota</taxon>
        <taxon>Metazoa</taxon>
        <taxon>Ecdysozoa</taxon>
        <taxon>Arthropoda</taxon>
        <taxon>Hexapoda</taxon>
        <taxon>Insecta</taxon>
        <taxon>Pterygota</taxon>
        <taxon>Neoptera</taxon>
        <taxon>Endopterygota</taxon>
        <taxon>Diptera</taxon>
        <taxon>Brachycera</taxon>
        <taxon>Stratiomyomorpha</taxon>
        <taxon>Stratiomyidae</taxon>
        <taxon>Hermetiinae</taxon>
        <taxon>Hermetia</taxon>
    </lineage>
</organism>
<feature type="region of interest" description="Disordered" evidence="1">
    <location>
        <begin position="1"/>
        <end position="24"/>
    </location>
</feature>
<dbReference type="EMBL" id="LR899012">
    <property type="protein sequence ID" value="CAD7088878.1"/>
    <property type="molecule type" value="Genomic_DNA"/>
</dbReference>
<gene>
    <name evidence="2" type="ORF">HERILL_LOCUS11467</name>
</gene>
<dbReference type="InParanoid" id="A0A7R8YXD0"/>
<proteinExistence type="predicted"/>
<evidence type="ECO:0000256" key="1">
    <source>
        <dbReference type="SAM" id="MobiDB-lite"/>
    </source>
</evidence>
<name>A0A7R8YXD0_HERIL</name>
<evidence type="ECO:0000313" key="3">
    <source>
        <dbReference type="Proteomes" id="UP000594454"/>
    </source>
</evidence>
<sequence>MRPSHKRVNFSIRAERKLPKNSTPRELPRLTYYHIRSSNLAPCSLAYCVSFWQESCWSQNFQHYGGCCERG</sequence>
<keyword evidence="3" id="KW-1185">Reference proteome</keyword>
<dbReference type="AlphaFoldDB" id="A0A7R8YXD0"/>
<reference evidence="2 3" key="1">
    <citation type="submission" date="2020-11" db="EMBL/GenBank/DDBJ databases">
        <authorList>
            <person name="Wallbank WR R."/>
            <person name="Pardo Diaz C."/>
            <person name="Kozak K."/>
            <person name="Martin S."/>
            <person name="Jiggins C."/>
            <person name="Moest M."/>
            <person name="Warren A I."/>
            <person name="Generalovic N T."/>
            <person name="Byers J.R.P. K."/>
            <person name="Montejo-Kovacevich G."/>
            <person name="Yen C E."/>
        </authorList>
    </citation>
    <scope>NUCLEOTIDE SEQUENCE [LARGE SCALE GENOMIC DNA]</scope>
</reference>
<evidence type="ECO:0000313" key="2">
    <source>
        <dbReference type="EMBL" id="CAD7088878.1"/>
    </source>
</evidence>
<dbReference type="Proteomes" id="UP000594454">
    <property type="component" value="Chromosome 4"/>
</dbReference>
<accession>A0A7R8YXD0</accession>
<protein>
    <submittedName>
        <fullName evidence="2">Uncharacterized protein</fullName>
    </submittedName>
</protein>